<dbReference type="STRING" id="1081103.A0A0B2WTV7"/>
<proteinExistence type="predicted"/>
<dbReference type="GeneID" id="63738958"/>
<dbReference type="InterPro" id="IPR013154">
    <property type="entry name" value="ADH-like_N"/>
</dbReference>
<sequence>MESLPLPSTVKVVHQPDAQSPRLVLERAPLPTISRPDECLVRVYTTSPCPGELHWEVWFPSLFAPGRERVPCTEAAGVVVKMADGDEARASRFKVGDDVFFRLEPSQTGNLREYTLARLSQVAHKPKSVGWVEAGATPLSALTAWQGLFRHGILDERAVFGDDAARRKNANLGVLVTGASGVVGGWAVQFAALAGAGRIVAVAGGAAAGDRVRELGATEVVDYKEQRVSDWVAVSPSEREVDAALDCVGGPTLASCWSAVKEGGVLHSVTGDPQQSKPASVAKQLAEASWFLVEPDGAQLEAIAGLQGEGKCTAKVDSVVDFEHFQEAFDKVERREANGKVVIRVCSF</sequence>
<dbReference type="GO" id="GO:0005739">
    <property type="term" value="C:mitochondrion"/>
    <property type="evidence" value="ECO:0007669"/>
    <property type="project" value="TreeGrafter"/>
</dbReference>
<dbReference type="RefSeq" id="XP_040678554.1">
    <property type="nucleotide sequence ID" value="XM_040823301.1"/>
</dbReference>
<protein>
    <submittedName>
        <fullName evidence="2">Alcohol dehydrogenase</fullName>
    </submittedName>
</protein>
<evidence type="ECO:0000313" key="2">
    <source>
        <dbReference type="EMBL" id="KHN97488.1"/>
    </source>
</evidence>
<dbReference type="EMBL" id="AZHE01000010">
    <property type="protein sequence ID" value="KHN97488.1"/>
    <property type="molecule type" value="Genomic_DNA"/>
</dbReference>
<dbReference type="GO" id="GO:0016491">
    <property type="term" value="F:oxidoreductase activity"/>
    <property type="evidence" value="ECO:0007669"/>
    <property type="project" value="InterPro"/>
</dbReference>
<dbReference type="Pfam" id="PF08240">
    <property type="entry name" value="ADH_N"/>
    <property type="match status" value="1"/>
</dbReference>
<dbReference type="InterPro" id="IPR011032">
    <property type="entry name" value="GroES-like_sf"/>
</dbReference>
<name>A0A0B2WTV7_METAS</name>
<accession>A0A0B2WTV7</accession>
<evidence type="ECO:0000259" key="1">
    <source>
        <dbReference type="SMART" id="SM00829"/>
    </source>
</evidence>
<dbReference type="InterPro" id="IPR050700">
    <property type="entry name" value="YIM1/Zinc_Alcohol_DH_Fams"/>
</dbReference>
<dbReference type="SUPFAM" id="SSF50129">
    <property type="entry name" value="GroES-like"/>
    <property type="match status" value="1"/>
</dbReference>
<evidence type="ECO:0000313" key="3">
    <source>
        <dbReference type="Proteomes" id="UP000030816"/>
    </source>
</evidence>
<dbReference type="OrthoDB" id="3509362at2759"/>
<dbReference type="InterPro" id="IPR036291">
    <property type="entry name" value="NAD(P)-bd_dom_sf"/>
</dbReference>
<dbReference type="CDD" id="cd05289">
    <property type="entry name" value="MDR_like_2"/>
    <property type="match status" value="1"/>
</dbReference>
<dbReference type="PANTHER" id="PTHR11695:SF647">
    <property type="entry name" value="ENOYL REDUCTASE (ER) DOMAIN-CONTAINING PROTEIN"/>
    <property type="match status" value="1"/>
</dbReference>
<dbReference type="HOGENOM" id="CLU_026673_3_3_1"/>
<dbReference type="PANTHER" id="PTHR11695">
    <property type="entry name" value="ALCOHOL DEHYDROGENASE RELATED"/>
    <property type="match status" value="1"/>
</dbReference>
<feature type="domain" description="Enoyl reductase (ER)" evidence="1">
    <location>
        <begin position="18"/>
        <end position="343"/>
    </location>
</feature>
<dbReference type="InterPro" id="IPR020843">
    <property type="entry name" value="ER"/>
</dbReference>
<dbReference type="SMART" id="SM00829">
    <property type="entry name" value="PKS_ER"/>
    <property type="match status" value="1"/>
</dbReference>
<reference evidence="2 3" key="1">
    <citation type="journal article" date="2014" name="Proc. Natl. Acad. Sci. U.S.A.">
        <title>Trajectory and genomic determinants of fungal-pathogen speciation and host adaptation.</title>
        <authorList>
            <person name="Hu X."/>
            <person name="Xiao G."/>
            <person name="Zheng P."/>
            <person name="Shang Y."/>
            <person name="Su Y."/>
            <person name="Zhang X."/>
            <person name="Liu X."/>
            <person name="Zhan S."/>
            <person name="St Leger R.J."/>
            <person name="Wang C."/>
        </authorList>
    </citation>
    <scope>NUCLEOTIDE SEQUENCE [LARGE SCALE GENOMIC DNA]</scope>
    <source>
        <strain evidence="2 3">ARSEF 1941</strain>
    </source>
</reference>
<comment type="caution">
    <text evidence="2">The sequence shown here is derived from an EMBL/GenBank/DDBJ whole genome shotgun (WGS) entry which is preliminary data.</text>
</comment>
<dbReference type="SUPFAM" id="SSF51735">
    <property type="entry name" value="NAD(P)-binding Rossmann-fold domains"/>
    <property type="match status" value="1"/>
</dbReference>
<organism evidence="2 3">
    <name type="scientific">Metarhizium album (strain ARSEF 1941)</name>
    <dbReference type="NCBI Taxonomy" id="1081103"/>
    <lineage>
        <taxon>Eukaryota</taxon>
        <taxon>Fungi</taxon>
        <taxon>Dikarya</taxon>
        <taxon>Ascomycota</taxon>
        <taxon>Pezizomycotina</taxon>
        <taxon>Sordariomycetes</taxon>
        <taxon>Hypocreomycetidae</taxon>
        <taxon>Hypocreales</taxon>
        <taxon>Clavicipitaceae</taxon>
        <taxon>Metarhizium</taxon>
    </lineage>
</organism>
<dbReference type="Proteomes" id="UP000030816">
    <property type="component" value="Unassembled WGS sequence"/>
</dbReference>
<keyword evidence="3" id="KW-1185">Reference proteome</keyword>
<gene>
    <name evidence="2" type="ORF">MAM_04503</name>
</gene>
<dbReference type="AlphaFoldDB" id="A0A0B2WTV7"/>
<dbReference type="Gene3D" id="3.90.180.10">
    <property type="entry name" value="Medium-chain alcohol dehydrogenases, catalytic domain"/>
    <property type="match status" value="1"/>
</dbReference>
<dbReference type="Pfam" id="PF13602">
    <property type="entry name" value="ADH_zinc_N_2"/>
    <property type="match status" value="1"/>
</dbReference>
<dbReference type="Gene3D" id="3.40.50.720">
    <property type="entry name" value="NAD(P)-binding Rossmann-like Domain"/>
    <property type="match status" value="1"/>
</dbReference>